<dbReference type="PANTHER" id="PTHR36791:SF2">
    <property type="entry name" value="OS03G0363400 PROTEIN"/>
    <property type="match status" value="1"/>
</dbReference>
<proteinExistence type="predicted"/>
<keyword evidence="3" id="KW-1185">Reference proteome</keyword>
<evidence type="ECO:0000313" key="3">
    <source>
        <dbReference type="Proteomes" id="UP001140206"/>
    </source>
</evidence>
<dbReference type="EMBL" id="JAMFTS010000003">
    <property type="protein sequence ID" value="KAJ4776614.1"/>
    <property type="molecule type" value="Genomic_DNA"/>
</dbReference>
<dbReference type="Pfam" id="PF03692">
    <property type="entry name" value="CxxCxxCC"/>
    <property type="match status" value="1"/>
</dbReference>
<feature type="region of interest" description="Disordered" evidence="1">
    <location>
        <begin position="69"/>
        <end position="96"/>
    </location>
</feature>
<reference evidence="2" key="1">
    <citation type="submission" date="2022-08" db="EMBL/GenBank/DDBJ databases">
        <authorList>
            <person name="Marques A."/>
        </authorList>
    </citation>
    <scope>NUCLEOTIDE SEQUENCE</scope>
    <source>
        <strain evidence="2">RhyPub2mFocal</strain>
        <tissue evidence="2">Leaves</tissue>
    </source>
</reference>
<evidence type="ECO:0000256" key="1">
    <source>
        <dbReference type="SAM" id="MobiDB-lite"/>
    </source>
</evidence>
<sequence>MHFQAQPMPKYQISKLELCFVIRLIRNSIQEFKTSKMTTSIVCLSRALTVTAPSRVTAVQCASGKRTASTSSSTKTIRNKTDTPDGKKRGSKRTEPTWQCATGCGACCKLAKGPAFPSPEEIFSDDPESLQLFKTLIGPDGWCIHYEAETRTCSIYNERPTFCRVEPEVFENLYGIKPWRFNKEACTACVDSIKLVYGSESQELKNFKQLTRGK</sequence>
<comment type="caution">
    <text evidence="2">The sequence shown here is derived from an EMBL/GenBank/DDBJ whole genome shotgun (WGS) entry which is preliminary data.</text>
</comment>
<accession>A0AAV8E8K0</accession>
<dbReference type="Proteomes" id="UP001140206">
    <property type="component" value="Chromosome 3"/>
</dbReference>
<gene>
    <name evidence="2" type="ORF">LUZ62_060871</name>
</gene>
<protein>
    <submittedName>
        <fullName evidence="2">Zinc/iron-chelating domain protein</fullName>
    </submittedName>
</protein>
<name>A0AAV8E8K0_9POAL</name>
<organism evidence="2 3">
    <name type="scientific">Rhynchospora pubera</name>
    <dbReference type="NCBI Taxonomy" id="906938"/>
    <lineage>
        <taxon>Eukaryota</taxon>
        <taxon>Viridiplantae</taxon>
        <taxon>Streptophyta</taxon>
        <taxon>Embryophyta</taxon>
        <taxon>Tracheophyta</taxon>
        <taxon>Spermatophyta</taxon>
        <taxon>Magnoliopsida</taxon>
        <taxon>Liliopsida</taxon>
        <taxon>Poales</taxon>
        <taxon>Cyperaceae</taxon>
        <taxon>Cyperoideae</taxon>
        <taxon>Rhynchosporeae</taxon>
        <taxon>Rhynchospora</taxon>
    </lineage>
</organism>
<dbReference type="AlphaFoldDB" id="A0AAV8E8K0"/>
<dbReference type="PANTHER" id="PTHR36791">
    <property type="entry name" value="OS03G0363400 PROTEIN"/>
    <property type="match status" value="1"/>
</dbReference>
<evidence type="ECO:0000313" key="2">
    <source>
        <dbReference type="EMBL" id="KAJ4776614.1"/>
    </source>
</evidence>
<feature type="compositionally biased region" description="Basic and acidic residues" evidence="1">
    <location>
        <begin position="79"/>
        <end position="95"/>
    </location>
</feature>
<dbReference type="InterPro" id="IPR005358">
    <property type="entry name" value="Puta_zinc/iron-chelating_dom"/>
</dbReference>